<dbReference type="KEGG" id="eaj:Q3M24_08415"/>
<accession>A0AAU8M007</accession>
<protein>
    <recommendedName>
        <fullName evidence="2">Alpha/beta hydrolase</fullName>
    </recommendedName>
</protein>
<reference evidence="1" key="1">
    <citation type="journal article" date="2024" name="Syst. Appl. Microbiol.">
        <title>First single-strain enrichments of Electrothrix cable bacteria, description of E. aestuarii sp. nov. and E. rattekaaiensis sp. nov., and proposal of a cable bacteria taxonomy following the rules of the SeqCode.</title>
        <authorList>
            <person name="Plum-Jensen L.E."/>
            <person name="Schramm A."/>
            <person name="Marshall I.P.G."/>
        </authorList>
    </citation>
    <scope>NUCLEOTIDE SEQUENCE</scope>
    <source>
        <strain evidence="1">Rat1</strain>
    </source>
</reference>
<evidence type="ECO:0008006" key="2">
    <source>
        <dbReference type="Google" id="ProtNLM"/>
    </source>
</evidence>
<proteinExistence type="predicted"/>
<evidence type="ECO:0000313" key="1">
    <source>
        <dbReference type="EMBL" id="XCN74752.1"/>
    </source>
</evidence>
<dbReference type="AlphaFoldDB" id="A0AAU8M007"/>
<sequence>MNDFQLYTKQFVTACKRSLQNDYRQFYDDFFEYGNSSAETALYFIPGINGVPGQIRFALPSLMKRYGTDIYVRCLNVPEFSAKNPIWEKYSLANMERKRARLISDLNALGERYKQVKIIVSSNGIYDFMFALRGLDQSLLEKSVLFWVAVAPDSFDPTPWEKFFYRLNGFQEDGHKWFAVPNSNMLKIFNPEVSVWHQWKGRGITKKWTKTDIEMRFRCFGMLWMYVSISRFNEILAYVRKDATFPITIPSYILAATADGYWQGKPQSEITKLIDRYFVDKEVLYRKASHLWVLTPDNLDDLLGLDR</sequence>
<organism evidence="1">
    <name type="scientific">Candidatus Electrothrix aestuarii</name>
    <dbReference type="NCBI Taxonomy" id="3062594"/>
    <lineage>
        <taxon>Bacteria</taxon>
        <taxon>Pseudomonadati</taxon>
        <taxon>Thermodesulfobacteriota</taxon>
        <taxon>Desulfobulbia</taxon>
        <taxon>Desulfobulbales</taxon>
        <taxon>Desulfobulbaceae</taxon>
        <taxon>Candidatus Electrothrix</taxon>
    </lineage>
</organism>
<dbReference type="EMBL" id="CP159373">
    <property type="protein sequence ID" value="XCN74752.1"/>
    <property type="molecule type" value="Genomic_DNA"/>
</dbReference>
<reference evidence="1" key="2">
    <citation type="submission" date="2024-06" db="EMBL/GenBank/DDBJ databases">
        <authorList>
            <person name="Plum-Jensen L.E."/>
            <person name="Schramm A."/>
            <person name="Marshall I.P.G."/>
        </authorList>
    </citation>
    <scope>NUCLEOTIDE SEQUENCE</scope>
    <source>
        <strain evidence="1">Rat1</strain>
    </source>
</reference>
<gene>
    <name evidence="1" type="ORF">Q3M24_08415</name>
</gene>
<name>A0AAU8M007_9BACT</name>